<dbReference type="Proteomes" id="UP000789342">
    <property type="component" value="Unassembled WGS sequence"/>
</dbReference>
<evidence type="ECO:0000256" key="9">
    <source>
        <dbReference type="ARBA" id="ARBA00023002"/>
    </source>
</evidence>
<dbReference type="Pfam" id="PF00970">
    <property type="entry name" value="FAD_binding_6"/>
    <property type="match status" value="1"/>
</dbReference>
<organism evidence="19 20">
    <name type="scientific">Acaulospora morrowiae</name>
    <dbReference type="NCBI Taxonomy" id="94023"/>
    <lineage>
        <taxon>Eukaryota</taxon>
        <taxon>Fungi</taxon>
        <taxon>Fungi incertae sedis</taxon>
        <taxon>Mucoromycota</taxon>
        <taxon>Glomeromycotina</taxon>
        <taxon>Glomeromycetes</taxon>
        <taxon>Diversisporales</taxon>
        <taxon>Acaulosporaceae</taxon>
        <taxon>Acaulospora</taxon>
    </lineage>
</organism>
<proteinExistence type="predicted"/>
<keyword evidence="6 14" id="KW-0812">Transmembrane</keyword>
<keyword evidence="9" id="KW-0560">Oxidoreductase</keyword>
<dbReference type="Gene3D" id="3.10.120.10">
    <property type="entry name" value="Cytochrome b5-like heme/steroid binding domain"/>
    <property type="match status" value="1"/>
</dbReference>
<dbReference type="Pfam" id="PF03188">
    <property type="entry name" value="Cytochrom_B561"/>
    <property type="match status" value="1"/>
</dbReference>
<dbReference type="Pfam" id="PF03351">
    <property type="entry name" value="DOMON"/>
    <property type="match status" value="1"/>
</dbReference>
<feature type="compositionally biased region" description="Polar residues" evidence="13">
    <location>
        <begin position="1378"/>
        <end position="1393"/>
    </location>
</feature>
<comment type="cofactor">
    <cofactor evidence="1">
        <name>FAD</name>
        <dbReference type="ChEBI" id="CHEBI:57692"/>
    </cofactor>
</comment>
<keyword evidence="12" id="KW-0349">Heme</keyword>
<evidence type="ECO:0000259" key="17">
    <source>
        <dbReference type="PROSITE" id="PS50939"/>
    </source>
</evidence>
<feature type="region of interest" description="Disordered" evidence="13">
    <location>
        <begin position="1374"/>
        <end position="1420"/>
    </location>
</feature>
<evidence type="ECO:0000256" key="5">
    <source>
        <dbReference type="ARBA" id="ARBA00022525"/>
    </source>
</evidence>
<dbReference type="SUPFAM" id="SSF48113">
    <property type="entry name" value="Heme-dependent peroxidases"/>
    <property type="match status" value="1"/>
</dbReference>
<dbReference type="GO" id="GO:0016020">
    <property type="term" value="C:membrane"/>
    <property type="evidence" value="ECO:0007669"/>
    <property type="project" value="UniProtKB-SubCell"/>
</dbReference>
<dbReference type="Gene3D" id="1.20.120.1770">
    <property type="match status" value="1"/>
</dbReference>
<evidence type="ECO:0000256" key="14">
    <source>
        <dbReference type="SAM" id="Phobius"/>
    </source>
</evidence>
<dbReference type="PRINTS" id="PR00457">
    <property type="entry name" value="ANPEROXIDASE"/>
</dbReference>
<dbReference type="PROSITE" id="PS50836">
    <property type="entry name" value="DOMON"/>
    <property type="match status" value="1"/>
</dbReference>
<dbReference type="InterPro" id="IPR008333">
    <property type="entry name" value="Cbr1-like_FAD-bd_dom"/>
</dbReference>
<evidence type="ECO:0000256" key="10">
    <source>
        <dbReference type="ARBA" id="ARBA00023136"/>
    </source>
</evidence>
<evidence type="ECO:0000313" key="19">
    <source>
        <dbReference type="EMBL" id="CAG8466086.1"/>
    </source>
</evidence>
<evidence type="ECO:0000256" key="8">
    <source>
        <dbReference type="ARBA" id="ARBA00022989"/>
    </source>
</evidence>
<feature type="transmembrane region" description="Helical" evidence="14">
    <location>
        <begin position="742"/>
        <end position="766"/>
    </location>
</feature>
<keyword evidence="10 14" id="KW-0472">Membrane</keyword>
<dbReference type="SMART" id="SM00664">
    <property type="entry name" value="DoH"/>
    <property type="match status" value="1"/>
</dbReference>
<evidence type="ECO:0000256" key="15">
    <source>
        <dbReference type="SAM" id="SignalP"/>
    </source>
</evidence>
<dbReference type="InterPro" id="IPR045266">
    <property type="entry name" value="DOH_DOMON"/>
</dbReference>
<dbReference type="GO" id="GO:0046872">
    <property type="term" value="F:metal ion binding"/>
    <property type="evidence" value="ECO:0007669"/>
    <property type="project" value="UniProtKB-KW"/>
</dbReference>
<evidence type="ECO:0000256" key="6">
    <source>
        <dbReference type="ARBA" id="ARBA00022692"/>
    </source>
</evidence>
<keyword evidence="15" id="KW-0732">Signal</keyword>
<evidence type="ECO:0000259" key="16">
    <source>
        <dbReference type="PROSITE" id="PS50836"/>
    </source>
</evidence>
<dbReference type="SUPFAM" id="SSF55856">
    <property type="entry name" value="Cytochrome b5-like heme/steroid binding domain"/>
    <property type="match status" value="1"/>
</dbReference>
<dbReference type="InterPro" id="IPR006593">
    <property type="entry name" value="Cyt_b561/ferric_Rdtase_TM"/>
</dbReference>
<feature type="domain" description="FAD-binding FR-type" evidence="18">
    <location>
        <begin position="1119"/>
        <end position="1231"/>
    </location>
</feature>
<evidence type="ECO:0000256" key="4">
    <source>
        <dbReference type="ARBA" id="ARBA00022448"/>
    </source>
</evidence>
<name>A0A9N8Z1Z2_9GLOM</name>
<feature type="signal peptide" evidence="15">
    <location>
        <begin position="1"/>
        <end position="29"/>
    </location>
</feature>
<dbReference type="OrthoDB" id="823504at2759"/>
<keyword evidence="4" id="KW-0813">Transport</keyword>
<keyword evidence="12" id="KW-0479">Metal-binding</keyword>
<protein>
    <submittedName>
        <fullName evidence="19">1452_t:CDS:1</fullName>
    </submittedName>
</protein>
<dbReference type="InterPro" id="IPR017927">
    <property type="entry name" value="FAD-bd_FR_type"/>
</dbReference>
<keyword evidence="7" id="KW-0249">Electron transport</keyword>
<dbReference type="InterPro" id="IPR001433">
    <property type="entry name" value="OxRdtase_FAD/NAD-bd"/>
</dbReference>
<sequence>MSSLGAMVKFFVIICFSFLVIGNFGFVESAVSRAADGSDNNPDNPLAAKAGNYFLRNITDFNFNKNNNTPVNSLTDVTDYLSGSNSTSVRCTDPIPSGLYPLPRCISNILCSYNLSDYETQKESSYRSRRSTSHFITFFGEFVSFDLISSRANTTNYTYVYMPADDSSYDLNNPLGQTGKTFLPANRSDFNNGTNPQYSGYNFVTPFLDLNNIYGYSQSRESYLRENVMGKLKVSTTDGLSYPPKDDNGAYVWGAVSIRSPSIFTLAIQTIWIREHNQMCEKLYKQHPEWSDEELFQEAKRWNIAFYQKVVTEEYLGILLGHPLPAYQSYNKDIKPGIDTFFATVAFRYGHSELSDNYLIQNEIPEIVATVPFRQLNRSDLLTTFGVETILRSMALQRQEEVDIFLASATKNAISPEPNTYDLAAFDIIRSRDRGIPLYNVVRQSFGIPKANSFADITSNSLIQSNLARVYSSVDQVEAWVGVLSEDHLDGSNFGRTLSASFEAQFSNVRDTDIFWWENPKSPTPFSDADKAILRSTTFRDIIMRNINSSVYFPQNIWTVQPQSKLNGDDTDYPNKIEAWPQYIIFYRIDGVSSKTIDFKVELQTSGGKGWFGMGFGPDDLGMKGADFYIGIVDQNITLKNYHADPNVYHPPIVDQDQTVIVRKAFLSSTGVATVEFTRSLDAARPGKKSIVNGAMKFIMAYNPVSSQFSYHGNNRILMNIDFYNNIISSSVITGMQLTTKAIHGACMFLVWCILFPASVFLVRYFKHRNDHLAIHQFVQLLGGAIVSTVGVAAITTVQYVQSPHAWFGLFIFSCSFIQLALGLIAMWGQTSVVSVNKGYPRFVKRTHKFFGATLLLAAWANVYLGIDTFCTTYSYDSTLYKAVYIGWLIILVSVFVFGEFWWIRQGTLNKLVCMDEDESIIEKRSMIHTYINHEEYLNLPEFTWDEFNERVQSGAYLVVCDNLVANVRKWIGAHPGGSQILERVIGTDITRDFFNMHKKDVINEEIDSSETPLLQNEKPLGSIVTSVLEKYTSHLTRTLPKQKKNSIAEFIDTMNVKYYLSVPLATHTHSRFATRKLASLVVGRIKESEKTSIKIKPIENLNDKSKEDLLDENMISHKKFSRYKITSKSPVNASTKYPVMRFTFTKVHQVDQGENANDSRFFPGHYIEIQARVKGQVVVRSYTPLEGTMLKSFSIYVKIYPYGLISQHLNEQLIGYEVRVRGPFDVMERQMRISLKTNSYISSPTSSSPYLGLDEDGFGGKTSLLNPNSSDGCWEMLYMIAGGTGITPMLQLIRYHLEQVLKRGKGSRVQMNLLFGNREVDDIIDAQLLEELAFSSRGMLTIKYCLSKPPSAWGGIHGRVSGEVVREWLNSVHDESSQSPIQDRQSSLTSDLTTDKVRTTPRPLPPLPTERSYHYRGSNPNSVSYASDYSLPQSALSGGRTLPVSLQPATPPSPPPVNYTPLNTIINSEIEEVTDASSFSMDQRSRLTLNTRNLSYKRSKIIVCGPYEMMTVVEQTLLSMGYNNDDFIMLN</sequence>
<feature type="domain" description="Cytochrome b561" evidence="17">
    <location>
        <begin position="705"/>
        <end position="902"/>
    </location>
</feature>
<feature type="transmembrane region" description="Helical" evidence="14">
    <location>
        <begin position="850"/>
        <end position="867"/>
    </location>
</feature>
<feature type="transmembrane region" description="Helical" evidence="14">
    <location>
        <begin position="879"/>
        <end position="903"/>
    </location>
</feature>
<dbReference type="InterPro" id="IPR001199">
    <property type="entry name" value="Cyt_B5-like_heme/steroid-bd"/>
</dbReference>
<keyword evidence="20" id="KW-1185">Reference proteome</keyword>
<evidence type="ECO:0000256" key="1">
    <source>
        <dbReference type="ARBA" id="ARBA00001974"/>
    </source>
</evidence>
<dbReference type="InterPro" id="IPR037120">
    <property type="entry name" value="Haem_peroxidase_sf_animal"/>
</dbReference>
<comment type="subcellular location">
    <subcellularLocation>
        <location evidence="2">Membrane</location>
    </subcellularLocation>
    <subcellularLocation>
        <location evidence="3">Secreted</location>
    </subcellularLocation>
</comment>
<dbReference type="InterPro" id="IPR019791">
    <property type="entry name" value="Haem_peroxidase_animal"/>
</dbReference>
<evidence type="ECO:0000256" key="11">
    <source>
        <dbReference type="ARBA" id="ARBA00023180"/>
    </source>
</evidence>
<dbReference type="PROSITE" id="PS50292">
    <property type="entry name" value="PEROXIDASE_3"/>
    <property type="match status" value="1"/>
</dbReference>
<dbReference type="PANTHER" id="PTHR11475">
    <property type="entry name" value="OXIDASE/PEROXIDASE"/>
    <property type="match status" value="1"/>
</dbReference>
<evidence type="ECO:0000256" key="7">
    <source>
        <dbReference type="ARBA" id="ARBA00022982"/>
    </source>
</evidence>
<evidence type="ECO:0000256" key="13">
    <source>
        <dbReference type="SAM" id="MobiDB-lite"/>
    </source>
</evidence>
<dbReference type="InterPro" id="IPR010255">
    <property type="entry name" value="Haem_peroxidase_sf"/>
</dbReference>
<dbReference type="SUPFAM" id="SSF63380">
    <property type="entry name" value="Riboflavin synthase domain-like"/>
    <property type="match status" value="1"/>
</dbReference>
<dbReference type="CDD" id="cd09631">
    <property type="entry name" value="DOMON_DOH"/>
    <property type="match status" value="1"/>
</dbReference>
<dbReference type="GO" id="GO:0020037">
    <property type="term" value="F:heme binding"/>
    <property type="evidence" value="ECO:0007669"/>
    <property type="project" value="InterPro"/>
</dbReference>
<comment type="caution">
    <text evidence="19">The sequence shown here is derived from an EMBL/GenBank/DDBJ whole genome shotgun (WGS) entry which is preliminary data.</text>
</comment>
<keyword evidence="12" id="KW-0408">Iron</keyword>
<dbReference type="InterPro" id="IPR005018">
    <property type="entry name" value="DOMON_domain"/>
</dbReference>
<dbReference type="Gene3D" id="2.40.30.10">
    <property type="entry name" value="Translation factors"/>
    <property type="match status" value="1"/>
</dbReference>
<reference evidence="19" key="1">
    <citation type="submission" date="2021-06" db="EMBL/GenBank/DDBJ databases">
        <authorList>
            <person name="Kallberg Y."/>
            <person name="Tangrot J."/>
            <person name="Rosling A."/>
        </authorList>
    </citation>
    <scope>NUCLEOTIDE SEQUENCE</scope>
    <source>
        <strain evidence="19">CL551</strain>
    </source>
</reference>
<dbReference type="GO" id="GO:0006979">
    <property type="term" value="P:response to oxidative stress"/>
    <property type="evidence" value="ECO:0007669"/>
    <property type="project" value="InterPro"/>
</dbReference>
<feature type="domain" description="DOMON" evidence="16">
    <location>
        <begin position="581"/>
        <end position="703"/>
    </location>
</feature>
<dbReference type="Pfam" id="PF00175">
    <property type="entry name" value="NAD_binding_1"/>
    <property type="match status" value="1"/>
</dbReference>
<dbReference type="InterPro" id="IPR039261">
    <property type="entry name" value="FNR_nucleotide-bd"/>
</dbReference>
<evidence type="ECO:0000313" key="20">
    <source>
        <dbReference type="Proteomes" id="UP000789342"/>
    </source>
</evidence>
<evidence type="ECO:0000259" key="18">
    <source>
        <dbReference type="PROSITE" id="PS51384"/>
    </source>
</evidence>
<evidence type="ECO:0000256" key="2">
    <source>
        <dbReference type="ARBA" id="ARBA00004370"/>
    </source>
</evidence>
<dbReference type="InterPro" id="IPR036400">
    <property type="entry name" value="Cyt_B5-like_heme/steroid_sf"/>
</dbReference>
<dbReference type="Pfam" id="PF00173">
    <property type="entry name" value="Cyt-b5"/>
    <property type="match status" value="1"/>
</dbReference>
<feature type="chain" id="PRO_5040365011" evidence="15">
    <location>
        <begin position="30"/>
        <end position="1532"/>
    </location>
</feature>
<gene>
    <name evidence="19" type="ORF">AMORRO_LOCUS1634</name>
</gene>
<dbReference type="CDD" id="cd08760">
    <property type="entry name" value="Cyt_b561_FRRS1_like"/>
    <property type="match status" value="1"/>
</dbReference>
<dbReference type="CDD" id="cd06183">
    <property type="entry name" value="cyt_b5_reduct_like"/>
    <property type="match status" value="1"/>
</dbReference>
<dbReference type="PROSITE" id="PS50939">
    <property type="entry name" value="CYTOCHROME_B561"/>
    <property type="match status" value="1"/>
</dbReference>
<dbReference type="PANTHER" id="PTHR11475:SF4">
    <property type="entry name" value="CHORION PEROXIDASE"/>
    <property type="match status" value="1"/>
</dbReference>
<evidence type="ECO:0000256" key="3">
    <source>
        <dbReference type="ARBA" id="ARBA00004613"/>
    </source>
</evidence>
<dbReference type="SUPFAM" id="SSF52343">
    <property type="entry name" value="Ferredoxin reductase-like, C-terminal NADP-linked domain"/>
    <property type="match status" value="1"/>
</dbReference>
<evidence type="ECO:0000256" key="12">
    <source>
        <dbReference type="PIRSR" id="PIRSR619791-2"/>
    </source>
</evidence>
<dbReference type="Gene3D" id="3.40.50.80">
    <property type="entry name" value="Nucleotide-binding domain of ferredoxin-NADP reductase (FNR) module"/>
    <property type="match status" value="1"/>
</dbReference>
<feature type="binding site" description="axial binding residue" evidence="12">
    <location>
        <position position="351"/>
    </location>
    <ligand>
        <name>heme b</name>
        <dbReference type="ChEBI" id="CHEBI:60344"/>
    </ligand>
    <ligandPart>
        <name>Fe</name>
        <dbReference type="ChEBI" id="CHEBI:18248"/>
    </ligandPart>
</feature>
<dbReference type="SMART" id="SM00665">
    <property type="entry name" value="B561"/>
    <property type="match status" value="1"/>
</dbReference>
<keyword evidence="11" id="KW-0325">Glycoprotein</keyword>
<dbReference type="PROSITE" id="PS51384">
    <property type="entry name" value="FAD_FR"/>
    <property type="match status" value="1"/>
</dbReference>
<keyword evidence="8 14" id="KW-1133">Transmembrane helix</keyword>
<feature type="transmembrane region" description="Helical" evidence="14">
    <location>
        <begin position="807"/>
        <end position="829"/>
    </location>
</feature>
<dbReference type="GO" id="GO:0004601">
    <property type="term" value="F:peroxidase activity"/>
    <property type="evidence" value="ECO:0007669"/>
    <property type="project" value="InterPro"/>
</dbReference>
<feature type="transmembrane region" description="Helical" evidence="14">
    <location>
        <begin position="778"/>
        <end position="801"/>
    </location>
</feature>
<dbReference type="EMBL" id="CAJVPV010000621">
    <property type="protein sequence ID" value="CAG8466086.1"/>
    <property type="molecule type" value="Genomic_DNA"/>
</dbReference>
<accession>A0A9N8Z1Z2</accession>
<dbReference type="InterPro" id="IPR017938">
    <property type="entry name" value="Riboflavin_synthase-like_b-brl"/>
</dbReference>
<dbReference type="Gene3D" id="1.10.640.10">
    <property type="entry name" value="Haem peroxidase domain superfamily, animal type"/>
    <property type="match status" value="1"/>
</dbReference>
<dbReference type="Pfam" id="PF03098">
    <property type="entry name" value="An_peroxidase"/>
    <property type="match status" value="1"/>
</dbReference>
<dbReference type="GO" id="GO:0005576">
    <property type="term" value="C:extracellular region"/>
    <property type="evidence" value="ECO:0007669"/>
    <property type="project" value="UniProtKB-SubCell"/>
</dbReference>
<keyword evidence="5" id="KW-0964">Secreted</keyword>